<feature type="domain" description="N-acetyltransferase" evidence="3">
    <location>
        <begin position="13"/>
        <end position="165"/>
    </location>
</feature>
<evidence type="ECO:0000313" key="5">
    <source>
        <dbReference type="Proteomes" id="UP001595803"/>
    </source>
</evidence>
<dbReference type="Gene3D" id="3.40.630.30">
    <property type="match status" value="1"/>
</dbReference>
<evidence type="ECO:0000256" key="2">
    <source>
        <dbReference type="ARBA" id="ARBA00023315"/>
    </source>
</evidence>
<name>A0ABV7Z7Y9_9DEIO</name>
<proteinExistence type="predicted"/>
<dbReference type="Pfam" id="PF00583">
    <property type="entry name" value="Acetyltransf_1"/>
    <property type="match status" value="1"/>
</dbReference>
<dbReference type="PROSITE" id="PS51186">
    <property type="entry name" value="GNAT"/>
    <property type="match status" value="1"/>
</dbReference>
<evidence type="ECO:0000256" key="1">
    <source>
        <dbReference type="ARBA" id="ARBA00022679"/>
    </source>
</evidence>
<dbReference type="GO" id="GO:0016746">
    <property type="term" value="F:acyltransferase activity"/>
    <property type="evidence" value="ECO:0007669"/>
    <property type="project" value="UniProtKB-KW"/>
</dbReference>
<sequence length="165" mass="17751">MTSATPPLTVTSGDVDAASRILTAAALALEARGEPLWPPHTLTPERLLRHYPAASWRVAWDGALAAACLSLLPHDPLFWPDDAPGDALYLHKLAVHPDAQGRGLAAWMLDHAAREARVRGVGALRLDTATARPKLRALYEGHGFTPVGRRTVLGFDVTLYTLPLA</sequence>
<organism evidence="4 5">
    <name type="scientific">Deinococcus rufus</name>
    <dbReference type="NCBI Taxonomy" id="2136097"/>
    <lineage>
        <taxon>Bacteria</taxon>
        <taxon>Thermotogati</taxon>
        <taxon>Deinococcota</taxon>
        <taxon>Deinococci</taxon>
        <taxon>Deinococcales</taxon>
        <taxon>Deinococcaceae</taxon>
        <taxon>Deinococcus</taxon>
    </lineage>
</organism>
<comment type="caution">
    <text evidence="4">The sequence shown here is derived from an EMBL/GenBank/DDBJ whole genome shotgun (WGS) entry which is preliminary data.</text>
</comment>
<dbReference type="PANTHER" id="PTHR43877">
    <property type="entry name" value="AMINOALKYLPHOSPHONATE N-ACETYLTRANSFERASE-RELATED-RELATED"/>
    <property type="match status" value="1"/>
</dbReference>
<keyword evidence="2 4" id="KW-0012">Acyltransferase</keyword>
<dbReference type="InterPro" id="IPR016181">
    <property type="entry name" value="Acyl_CoA_acyltransferase"/>
</dbReference>
<protein>
    <submittedName>
        <fullName evidence="4">GNAT family N-acetyltransferase</fullName>
        <ecNumber evidence="4">2.3.1.-</ecNumber>
    </submittedName>
</protein>
<dbReference type="RefSeq" id="WP_322472613.1">
    <property type="nucleotide sequence ID" value="NZ_JBHRZG010000010.1"/>
</dbReference>
<accession>A0ABV7Z7Y9</accession>
<evidence type="ECO:0000259" key="3">
    <source>
        <dbReference type="PROSITE" id="PS51186"/>
    </source>
</evidence>
<evidence type="ECO:0000313" key="4">
    <source>
        <dbReference type="EMBL" id="MFC3833174.1"/>
    </source>
</evidence>
<reference evidence="5" key="1">
    <citation type="journal article" date="2019" name="Int. J. Syst. Evol. Microbiol.">
        <title>The Global Catalogue of Microorganisms (GCM) 10K type strain sequencing project: providing services to taxonomists for standard genome sequencing and annotation.</title>
        <authorList>
            <consortium name="The Broad Institute Genomics Platform"/>
            <consortium name="The Broad Institute Genome Sequencing Center for Infectious Disease"/>
            <person name="Wu L."/>
            <person name="Ma J."/>
        </authorList>
    </citation>
    <scope>NUCLEOTIDE SEQUENCE [LARGE SCALE GENOMIC DNA]</scope>
    <source>
        <strain evidence="5">CCTCC AB 2017081</strain>
    </source>
</reference>
<dbReference type="InterPro" id="IPR000182">
    <property type="entry name" value="GNAT_dom"/>
</dbReference>
<dbReference type="SUPFAM" id="SSF55729">
    <property type="entry name" value="Acyl-CoA N-acyltransferases (Nat)"/>
    <property type="match status" value="1"/>
</dbReference>
<keyword evidence="1 4" id="KW-0808">Transferase</keyword>
<dbReference type="EC" id="2.3.1.-" evidence="4"/>
<gene>
    <name evidence="4" type="ORF">ACFOSB_09920</name>
</gene>
<dbReference type="InterPro" id="IPR050832">
    <property type="entry name" value="Bact_Acetyltransf"/>
</dbReference>
<dbReference type="CDD" id="cd04301">
    <property type="entry name" value="NAT_SF"/>
    <property type="match status" value="1"/>
</dbReference>
<dbReference type="Proteomes" id="UP001595803">
    <property type="component" value="Unassembled WGS sequence"/>
</dbReference>
<keyword evidence="5" id="KW-1185">Reference proteome</keyword>
<dbReference type="EMBL" id="JBHRZG010000010">
    <property type="protein sequence ID" value="MFC3833174.1"/>
    <property type="molecule type" value="Genomic_DNA"/>
</dbReference>